<dbReference type="PANTHER" id="PTHR35602:SF3">
    <property type="entry name" value="ESTERASE YQIA"/>
    <property type="match status" value="1"/>
</dbReference>
<dbReference type="AlphaFoldDB" id="B3T3I4"/>
<accession>B3T3I4</accession>
<protein>
    <submittedName>
        <fullName evidence="1">Uncharacterized protein family (UPF0227)</fullName>
    </submittedName>
</protein>
<dbReference type="InterPro" id="IPR029058">
    <property type="entry name" value="AB_hydrolase_fold"/>
</dbReference>
<dbReference type="PANTHER" id="PTHR35602">
    <property type="entry name" value="ESTERASE YQIA-RELATED"/>
    <property type="match status" value="1"/>
</dbReference>
<sequence>MNILYMPGFNSSPASEKSSLLRQHFPLVTIPEYNSWDPDIAYIQLEQAILPLLNQGVLLTGSSLGGFWAYQFACRYRQPCLLINPCMHPELSLQRYIGKVENFYSHEQGWLTEAHLGKYAAYRVNGQPSRLTVLHEQGDELIPYMESVVNFSGKAKLILPGGGHHRFARTDLIAACIRDMLPPEDAGHQKA</sequence>
<dbReference type="Pfam" id="PF05728">
    <property type="entry name" value="UPF0227"/>
    <property type="match status" value="1"/>
</dbReference>
<reference evidence="1" key="1">
    <citation type="journal article" date="2008" name="ISME J.">
        <title>Genomic patterns of recombination, clonal divergence and environment in marine microbial populations.</title>
        <authorList>
            <person name="Konstantinidis K.T."/>
            <person name="Delong E.F."/>
        </authorList>
    </citation>
    <scope>NUCLEOTIDE SEQUENCE</scope>
</reference>
<dbReference type="Gene3D" id="3.40.50.1820">
    <property type="entry name" value="alpha/beta hydrolase"/>
    <property type="match status" value="1"/>
</dbReference>
<dbReference type="InterPro" id="IPR008886">
    <property type="entry name" value="UPF0227/Esterase_YqiA"/>
</dbReference>
<gene>
    <name evidence="1" type="ORF">ALOHA_HF4000ANIW133B20ctg1g5</name>
</gene>
<dbReference type="SUPFAM" id="SSF53474">
    <property type="entry name" value="alpha/beta-Hydrolases"/>
    <property type="match status" value="1"/>
</dbReference>
<proteinExistence type="predicted"/>
<dbReference type="EMBL" id="EU016594">
    <property type="protein sequence ID" value="ABZ07143.1"/>
    <property type="molecule type" value="Genomic_DNA"/>
</dbReference>
<evidence type="ECO:0000313" key="1">
    <source>
        <dbReference type="EMBL" id="ABZ07143.1"/>
    </source>
</evidence>
<name>B3T3I4_9ZZZZ</name>
<organism evidence="1">
    <name type="scientific">uncultured marine microorganism HF4000_ANIW133B20</name>
    <dbReference type="NCBI Taxonomy" id="455528"/>
    <lineage>
        <taxon>unclassified sequences</taxon>
        <taxon>environmental samples</taxon>
    </lineage>
</organism>
<dbReference type="ESTHER" id="metfl-q3xct5">
    <property type="family name" value="abh_upf00227"/>
</dbReference>